<dbReference type="InterPro" id="IPR048065">
    <property type="entry name" value="ATG26_PH_GRAM2"/>
</dbReference>
<dbReference type="STRING" id="590646.G3B0N6"/>
<dbReference type="InterPro" id="IPR004182">
    <property type="entry name" value="GRAM"/>
</dbReference>
<comment type="subcellular location">
    <subcellularLocation>
        <location evidence="2">Cytoplasm</location>
    </subcellularLocation>
    <subcellularLocation>
        <location evidence="1">Membrane</location>
        <topology evidence="1">Peripheral membrane protein</topology>
    </subcellularLocation>
</comment>
<dbReference type="PROSITE" id="PS50003">
    <property type="entry name" value="PH_DOMAIN"/>
    <property type="match status" value="1"/>
</dbReference>
<dbReference type="InterPro" id="IPR011993">
    <property type="entry name" value="PH-like_dom_sf"/>
</dbReference>
<dbReference type="InterPro" id="IPR050426">
    <property type="entry name" value="Glycosyltransferase_28"/>
</dbReference>
<dbReference type="GO" id="GO:0016020">
    <property type="term" value="C:membrane"/>
    <property type="evidence" value="ECO:0007669"/>
    <property type="project" value="UniProtKB-SubCell"/>
</dbReference>
<dbReference type="Pfam" id="PF03033">
    <property type="entry name" value="Glyco_transf_28"/>
    <property type="match status" value="1"/>
</dbReference>
<feature type="region of interest" description="Disordered" evidence="19">
    <location>
        <begin position="1366"/>
        <end position="1389"/>
    </location>
</feature>
<accession>G3B0N6</accession>
<evidence type="ECO:0000256" key="7">
    <source>
        <dbReference type="ARBA" id="ARBA00022516"/>
    </source>
</evidence>
<keyword evidence="15" id="KW-0753">Steroid metabolism</keyword>
<dbReference type="FunFam" id="3.40.50.2000:FF:000029">
    <property type="entry name" value="Sterol 3-beta-glucosyltransferase"/>
    <property type="match status" value="1"/>
</dbReference>
<dbReference type="FunFam" id="2.30.29.30:FF:000303">
    <property type="entry name" value="Sterol 3-beta-glucosyltransferase"/>
    <property type="match status" value="1"/>
</dbReference>
<proteinExistence type="inferred from homology"/>
<name>G3B0N6_CANTC</name>
<dbReference type="eggNOG" id="KOG1192">
    <property type="taxonomic scope" value="Eukaryota"/>
</dbReference>
<feature type="region of interest" description="Disordered" evidence="19">
    <location>
        <begin position="842"/>
        <end position="863"/>
    </location>
</feature>
<dbReference type="PANTHER" id="PTHR48050:SF25">
    <property type="entry name" value="STEROL 3-BETA-GLUCOSYLTRANSFERASE"/>
    <property type="match status" value="1"/>
</dbReference>
<evidence type="ECO:0000256" key="3">
    <source>
        <dbReference type="ARBA" id="ARBA00006962"/>
    </source>
</evidence>
<evidence type="ECO:0000259" key="20">
    <source>
        <dbReference type="PROSITE" id="PS50003"/>
    </source>
</evidence>
<evidence type="ECO:0000313" key="21">
    <source>
        <dbReference type="EMBL" id="EGV65435.1"/>
    </source>
</evidence>
<evidence type="ECO:0000256" key="11">
    <source>
        <dbReference type="ARBA" id="ARBA00023011"/>
    </source>
</evidence>
<feature type="compositionally biased region" description="Polar residues" evidence="19">
    <location>
        <begin position="1"/>
        <end position="14"/>
    </location>
</feature>
<evidence type="ECO:0000256" key="2">
    <source>
        <dbReference type="ARBA" id="ARBA00004496"/>
    </source>
</evidence>
<feature type="region of interest" description="Disordered" evidence="19">
    <location>
        <begin position="80"/>
        <end position="105"/>
    </location>
</feature>
<gene>
    <name evidence="21" type="ORF">CANTEDRAFT_119864</name>
</gene>
<dbReference type="InterPro" id="IPR002213">
    <property type="entry name" value="UDP_glucos_trans"/>
</dbReference>
<comment type="catalytic activity">
    <reaction evidence="17">
        <text>ergosterol + UDP-alpha-D-glucose = ergosteryl 3-beta-D-glucoside + UDP + H(+)</text>
        <dbReference type="Rhea" id="RHEA:61836"/>
        <dbReference type="ChEBI" id="CHEBI:15378"/>
        <dbReference type="ChEBI" id="CHEBI:16933"/>
        <dbReference type="ChEBI" id="CHEBI:52973"/>
        <dbReference type="ChEBI" id="CHEBI:58223"/>
        <dbReference type="ChEBI" id="CHEBI:58885"/>
    </reaction>
    <physiologicalReaction direction="left-to-right" evidence="17">
        <dbReference type="Rhea" id="RHEA:61837"/>
    </physiologicalReaction>
</comment>
<comment type="catalytic activity">
    <reaction evidence="18">
        <text>a sterol + UDP-alpha-D-glucose = a sterol 3-beta-D-glucoside + UDP + H(+)</text>
        <dbReference type="Rhea" id="RHEA:22724"/>
        <dbReference type="ChEBI" id="CHEBI:15378"/>
        <dbReference type="ChEBI" id="CHEBI:15889"/>
        <dbReference type="ChEBI" id="CHEBI:37424"/>
        <dbReference type="ChEBI" id="CHEBI:58223"/>
        <dbReference type="ChEBI" id="CHEBI:58885"/>
        <dbReference type="EC" id="2.4.1.173"/>
    </reaction>
    <physiologicalReaction direction="left-to-right" evidence="18">
        <dbReference type="Rhea" id="RHEA:22725"/>
    </physiologicalReaction>
</comment>
<keyword evidence="12" id="KW-0443">Lipid metabolism</keyword>
<dbReference type="Gene3D" id="2.30.29.30">
    <property type="entry name" value="Pleckstrin-homology domain (PH domain)/Phosphotyrosine-binding domain (PTB)"/>
    <property type="match status" value="2"/>
</dbReference>
<evidence type="ECO:0000256" key="5">
    <source>
        <dbReference type="ARBA" id="ARBA00017894"/>
    </source>
</evidence>
<evidence type="ECO:0000256" key="8">
    <source>
        <dbReference type="ARBA" id="ARBA00022676"/>
    </source>
</evidence>
<dbReference type="EMBL" id="GL996514">
    <property type="protein sequence ID" value="EGV65435.1"/>
    <property type="molecule type" value="Genomic_DNA"/>
</dbReference>
<feature type="compositionally biased region" description="Polar residues" evidence="19">
    <location>
        <begin position="27"/>
        <end position="37"/>
    </location>
</feature>
<dbReference type="Pfam" id="PF06722">
    <property type="entry name" value="EryCIII-like_C"/>
    <property type="match status" value="1"/>
</dbReference>
<dbReference type="OrthoDB" id="10261837at2759"/>
<keyword evidence="6" id="KW-0963">Cytoplasm</keyword>
<feature type="region of interest" description="Disordered" evidence="19">
    <location>
        <begin position="1"/>
        <end position="44"/>
    </location>
</feature>
<dbReference type="Gene3D" id="3.40.50.2000">
    <property type="entry name" value="Glycogen Phosphorylase B"/>
    <property type="match status" value="2"/>
</dbReference>
<evidence type="ECO:0000256" key="12">
    <source>
        <dbReference type="ARBA" id="ARBA00023098"/>
    </source>
</evidence>
<feature type="compositionally biased region" description="Low complexity" evidence="19">
    <location>
        <begin position="573"/>
        <end position="591"/>
    </location>
</feature>
<dbReference type="GO" id="GO:0016906">
    <property type="term" value="F:sterol 3-beta-glucosyltransferase activity"/>
    <property type="evidence" value="ECO:0007669"/>
    <property type="project" value="UniProtKB-EC"/>
</dbReference>
<evidence type="ECO:0000256" key="16">
    <source>
        <dbReference type="ARBA" id="ARBA00029843"/>
    </source>
</evidence>
<evidence type="ECO:0000256" key="15">
    <source>
        <dbReference type="ARBA" id="ARBA00023221"/>
    </source>
</evidence>
<keyword evidence="13" id="KW-0472">Membrane</keyword>
<keyword evidence="22" id="KW-1185">Reference proteome</keyword>
<organism evidence="22">
    <name type="scientific">Candida tenuis (strain ATCC 10573 / BCRC 21748 / CBS 615 / JCM 9827 / NBRC 10315 / NRRL Y-1498 / VKM Y-70)</name>
    <name type="common">Yeast</name>
    <name type="synonym">Yamadazyma tenuis</name>
    <dbReference type="NCBI Taxonomy" id="590646"/>
    <lineage>
        <taxon>Eukaryota</taxon>
        <taxon>Fungi</taxon>
        <taxon>Dikarya</taxon>
        <taxon>Ascomycota</taxon>
        <taxon>Saccharomycotina</taxon>
        <taxon>Pichiomycetes</taxon>
        <taxon>Debaryomycetaceae</taxon>
        <taxon>Yamadazyma</taxon>
    </lineage>
</organism>
<evidence type="ECO:0000256" key="19">
    <source>
        <dbReference type="SAM" id="MobiDB-lite"/>
    </source>
</evidence>
<keyword evidence="8" id="KW-0328">Glycosyltransferase</keyword>
<feature type="region of interest" description="Disordered" evidence="19">
    <location>
        <begin position="571"/>
        <end position="595"/>
    </location>
</feature>
<dbReference type="SMART" id="SM00568">
    <property type="entry name" value="GRAM"/>
    <property type="match status" value="2"/>
</dbReference>
<dbReference type="SUPFAM" id="SSF50729">
    <property type="entry name" value="PH domain-like"/>
    <property type="match status" value="1"/>
</dbReference>
<reference evidence="21 22" key="1">
    <citation type="journal article" date="2011" name="Proc. Natl. Acad. Sci. U.S.A.">
        <title>Comparative genomics of xylose-fermenting fungi for enhanced biofuel production.</title>
        <authorList>
            <person name="Wohlbach D.J."/>
            <person name="Kuo A."/>
            <person name="Sato T.K."/>
            <person name="Potts K.M."/>
            <person name="Salamov A.A."/>
            <person name="LaButti K.M."/>
            <person name="Sun H."/>
            <person name="Clum A."/>
            <person name="Pangilinan J.L."/>
            <person name="Lindquist E.A."/>
            <person name="Lucas S."/>
            <person name="Lapidus A."/>
            <person name="Jin M."/>
            <person name="Gunawan C."/>
            <person name="Balan V."/>
            <person name="Dale B.E."/>
            <person name="Jeffries T.W."/>
            <person name="Zinkel R."/>
            <person name="Barry K.W."/>
            <person name="Grigoriev I.V."/>
            <person name="Gasch A.P."/>
        </authorList>
    </citation>
    <scope>NUCLEOTIDE SEQUENCE [LARGE SCALE GENOMIC DNA]</scope>
    <source>
        <strain evidence="22">ATCC 10573 / BCRC 21748 / CBS 615 / JCM 9827 / NBRC 10315 / NRRL Y-1498 / VKM Y-70</strain>
    </source>
</reference>
<dbReference type="HOGENOM" id="CLU_000537_6_0_1"/>
<evidence type="ECO:0000256" key="4">
    <source>
        <dbReference type="ARBA" id="ARBA00012650"/>
    </source>
</evidence>
<comment type="similarity">
    <text evidence="3">Belongs to the glycosyltransferase 28 family.</text>
</comment>
<dbReference type="FunFam" id="3.40.50.2000:FF:000009">
    <property type="entry name" value="Sterol 3-beta-glucosyltransferase UGT80A2"/>
    <property type="match status" value="1"/>
</dbReference>
<dbReference type="Pfam" id="PF02893">
    <property type="entry name" value="GRAM"/>
    <property type="match status" value="1"/>
</dbReference>
<dbReference type="GO" id="GO:0005975">
    <property type="term" value="P:carbohydrate metabolic process"/>
    <property type="evidence" value="ECO:0007669"/>
    <property type="project" value="InterPro"/>
</dbReference>
<dbReference type="GO" id="GO:0016126">
    <property type="term" value="P:sterol biosynthetic process"/>
    <property type="evidence" value="ECO:0007669"/>
    <property type="project" value="UniProtKB-KW"/>
</dbReference>
<dbReference type="SUPFAM" id="SSF53756">
    <property type="entry name" value="UDP-Glycosyltransferase/glycogen phosphorylase"/>
    <property type="match status" value="1"/>
</dbReference>
<protein>
    <recommendedName>
        <fullName evidence="5">Sterol 3-beta-glucosyltransferase</fullName>
        <ecNumber evidence="4">2.4.1.173</ecNumber>
    </recommendedName>
    <alternativeName>
        <fullName evidence="16">Autophagy-related protein 26</fullName>
    </alternativeName>
</protein>
<evidence type="ECO:0000256" key="18">
    <source>
        <dbReference type="ARBA" id="ARBA00049453"/>
    </source>
</evidence>
<dbReference type="CDD" id="cd03784">
    <property type="entry name" value="GT1_Gtf-like"/>
    <property type="match status" value="1"/>
</dbReference>
<sequence>MSSPPSQDQPQAHSPSAAPQDYFTAKAPSSGNQSPQIHQDDTDLENSSVPAYICRSLSDRIIPSLQASIGQIYSSVATPTETETDAKLDTNSETGSEPVGSTPRTLDTINMQSLTSFQSSMVRNFEILKKDGVLVRFTEDSNSSTPIDDVLSTNLKLNIADRLQKVFSIQDDDIFYANFNGWLVRDVFLQGHIYLTKNCILFFAFLPSKFSSPPDSQSDGEFRKQDDSSVYIQTGALATKTKKYGEILGTVFTNRSWAILRPETLSIYSSPTDLYFPTLVIDLRTCVHAEILEKYQPKTENASNVSKPVPVGSPTDTPSGILSPRETLSRGNSDDLLNDDEELNKMLALEAEDNKESNNGGVWFKITTTKRSYKFQTDSIYSARQWVNNITKIIFQLHNSNSKNEVLVKIPLDNITSFNRSSLFGTSDIDVDDSEEVPAVFSLTYSTGTDNVLHQNKKIHKKFTEKAKQQLNLSGTEDLHFVFFSKAQEFDDTISKIVHDREDGNSESSSISNSEKFIQKMKLKRFQGPKEEHETELSKVDIPFSTLSPHGNPSAILDQMLEYNRAMLHSRTPSAASPSDVSSRSSESTSPMNLNLPRQLSVTGLKKLNMFFDTSKRDVGVVADRYGNIQITGPNGNEPVSEKSVLPSPLNLADPSEYVDQDYPKKDNKLKAFSKSIKAITNVSSVWNAYPFHYIQMNDKDPFYVTDEAARNLGQRRLRSHFSLGETNTLAASYFCHIQRALPVYGKLYVGNENICFRSLLPGVSTKMILPLRDVENCFKERGTKITFSGLVIVVKGYEKLFVEFSSHKSRDDCLDVMLEGLHQLHGSETWEPSAHEWGENYHEQSNKLRLSEDGEDTNQSLAPSDETLKQASMRIESARMKMFEDRFSVAAGLQVPIVLEDSPFFKTEVRPNTSYHFVLLTIGSRGDVQPYIALAKGLMEEGHRVTIATHSEFKDWIVSYDIKFREIAGDPTELMSLMVSHGSMSVAFIKEASSKFKGWINDLLKTAWVACQGADILIESPSAMAGIHIAEALGIPYMRAFTMPWTRTRAYSHAFILPDQKKGNSYNYLTHVMFETVFWRGISSQVNRWRVETLNIPKTSLFKLQQYKVPFLYNVSQTVLPPAVDFPDWVKVTGYWFLDEGTGNKYKPPPELIEFMRQATKDQKKIVYVGFGSIVVDDAKSLTKAVVESVLDADVRCILNKGWSDRHGDKEGEDSKEVEVELPFEIYNSGAIPHDWLFPRIDAAVHHGGSGTTGATLRSGLPTVIKPFFGDQFFYASRVEEIGAGIALRKLNSKSLSKALKLATTDFKMIERAKKVCEQIRHEHGVLGAIEAIYSELEYARSLIVNKQLANENYGMLGSRTGYTVNNSEDEDSSSIEIDISSKSETDF</sequence>
<evidence type="ECO:0000256" key="6">
    <source>
        <dbReference type="ARBA" id="ARBA00022490"/>
    </source>
</evidence>
<feature type="region of interest" description="Disordered" evidence="19">
    <location>
        <begin position="299"/>
        <end position="335"/>
    </location>
</feature>
<dbReference type="CDD" id="cd13216">
    <property type="entry name" value="PH-GRAM2_AGT26"/>
    <property type="match status" value="1"/>
</dbReference>
<evidence type="ECO:0000256" key="10">
    <source>
        <dbReference type="ARBA" id="ARBA00022955"/>
    </source>
</evidence>
<evidence type="ECO:0000256" key="14">
    <source>
        <dbReference type="ARBA" id="ARBA00023166"/>
    </source>
</evidence>
<dbReference type="SMART" id="SM00233">
    <property type="entry name" value="PH"/>
    <property type="match status" value="1"/>
</dbReference>
<dbReference type="InterPro" id="IPR004276">
    <property type="entry name" value="GlycoTrans_28_N"/>
</dbReference>
<dbReference type="InterPro" id="IPR010610">
    <property type="entry name" value="EryCIII-like_C"/>
</dbReference>
<evidence type="ECO:0000256" key="13">
    <source>
        <dbReference type="ARBA" id="ARBA00023136"/>
    </source>
</evidence>
<evidence type="ECO:0000256" key="1">
    <source>
        <dbReference type="ARBA" id="ARBA00004170"/>
    </source>
</evidence>
<keyword evidence="10" id="KW-0752">Steroid biosynthesis</keyword>
<dbReference type="PANTHER" id="PTHR48050">
    <property type="entry name" value="STEROL 3-BETA-GLUCOSYLTRANSFERASE"/>
    <property type="match status" value="1"/>
</dbReference>
<keyword evidence="14" id="KW-1207">Sterol metabolism</keyword>
<feature type="domain" description="PH" evidence="20">
    <location>
        <begin position="230"/>
        <end position="395"/>
    </location>
</feature>
<evidence type="ECO:0000313" key="22">
    <source>
        <dbReference type="Proteomes" id="UP000000707"/>
    </source>
</evidence>
<dbReference type="InterPro" id="IPR001849">
    <property type="entry name" value="PH_domain"/>
</dbReference>
<keyword evidence="7" id="KW-0444">Lipid biosynthesis</keyword>
<dbReference type="Proteomes" id="UP000000707">
    <property type="component" value="Unassembled WGS sequence"/>
</dbReference>
<evidence type="ECO:0000256" key="17">
    <source>
        <dbReference type="ARBA" id="ARBA00047886"/>
    </source>
</evidence>
<evidence type="ECO:0000256" key="9">
    <source>
        <dbReference type="ARBA" id="ARBA00022679"/>
    </source>
</evidence>
<dbReference type="GO" id="GO:0005737">
    <property type="term" value="C:cytoplasm"/>
    <property type="evidence" value="ECO:0007669"/>
    <property type="project" value="UniProtKB-SubCell"/>
</dbReference>
<feature type="compositionally biased region" description="Basic and acidic residues" evidence="19">
    <location>
        <begin position="842"/>
        <end position="853"/>
    </location>
</feature>
<dbReference type="EC" id="2.4.1.173" evidence="4"/>
<keyword evidence="11" id="KW-0756">Sterol biosynthesis</keyword>
<keyword evidence="9 21" id="KW-0808">Transferase</keyword>